<dbReference type="EMBL" id="BAAAHQ010000016">
    <property type="protein sequence ID" value="GAA0930979.1"/>
    <property type="molecule type" value="Genomic_DNA"/>
</dbReference>
<dbReference type="RefSeq" id="WP_343951010.1">
    <property type="nucleotide sequence ID" value="NZ_BAAAHQ010000016.1"/>
</dbReference>
<sequence length="74" mass="7830">MAIRETPTWSDAATGTPEKVIVATSTAHVVRAVGGAMAARRRIAVRSGGTASKSSSTTRPLIDMVLMDRVEYDP</sequence>
<dbReference type="InterPro" id="IPR016169">
    <property type="entry name" value="FAD-bd_PCMH_sub2"/>
</dbReference>
<dbReference type="Proteomes" id="UP001501578">
    <property type="component" value="Unassembled WGS sequence"/>
</dbReference>
<comment type="caution">
    <text evidence="1">The sequence shown here is derived from an EMBL/GenBank/DDBJ whole genome shotgun (WGS) entry which is preliminary data.</text>
</comment>
<evidence type="ECO:0000313" key="1">
    <source>
        <dbReference type="EMBL" id="GAA0930979.1"/>
    </source>
</evidence>
<reference evidence="1 2" key="1">
    <citation type="journal article" date="2019" name="Int. J. Syst. Evol. Microbiol.">
        <title>The Global Catalogue of Microorganisms (GCM) 10K type strain sequencing project: providing services to taxonomists for standard genome sequencing and annotation.</title>
        <authorList>
            <consortium name="The Broad Institute Genomics Platform"/>
            <consortium name="The Broad Institute Genome Sequencing Center for Infectious Disease"/>
            <person name="Wu L."/>
            <person name="Ma J."/>
        </authorList>
    </citation>
    <scope>NUCLEOTIDE SEQUENCE [LARGE SCALE GENOMIC DNA]</scope>
    <source>
        <strain evidence="1 2">JCM 11136</strain>
    </source>
</reference>
<name>A0ABN1PNY1_9ACTN</name>
<dbReference type="SUPFAM" id="SSF56176">
    <property type="entry name" value="FAD-binding/transporter-associated domain-like"/>
    <property type="match status" value="1"/>
</dbReference>
<accession>A0ABN1PNY1</accession>
<keyword evidence="2" id="KW-1185">Reference proteome</keyword>
<protein>
    <submittedName>
        <fullName evidence="1">Uncharacterized protein</fullName>
    </submittedName>
</protein>
<organism evidence="1 2">
    <name type="scientific">Nonomuraea longicatena</name>
    <dbReference type="NCBI Taxonomy" id="83682"/>
    <lineage>
        <taxon>Bacteria</taxon>
        <taxon>Bacillati</taxon>
        <taxon>Actinomycetota</taxon>
        <taxon>Actinomycetes</taxon>
        <taxon>Streptosporangiales</taxon>
        <taxon>Streptosporangiaceae</taxon>
        <taxon>Nonomuraea</taxon>
    </lineage>
</organism>
<gene>
    <name evidence="1" type="ORF">GCM10009560_35800</name>
</gene>
<dbReference type="Gene3D" id="3.30.465.10">
    <property type="match status" value="1"/>
</dbReference>
<dbReference type="InterPro" id="IPR036318">
    <property type="entry name" value="FAD-bd_PCMH-like_sf"/>
</dbReference>
<proteinExistence type="predicted"/>
<evidence type="ECO:0000313" key="2">
    <source>
        <dbReference type="Proteomes" id="UP001501578"/>
    </source>
</evidence>